<dbReference type="InterPro" id="IPR003607">
    <property type="entry name" value="HD/PDEase_dom"/>
</dbReference>
<keyword evidence="3" id="KW-1185">Reference proteome</keyword>
<gene>
    <name evidence="2" type="ORF">RM573_12625</name>
</gene>
<protein>
    <submittedName>
        <fullName evidence="2">HD domain-containing phosphohydrolase</fullName>
    </submittedName>
</protein>
<feature type="domain" description="HD-GYP" evidence="1">
    <location>
        <begin position="287"/>
        <end position="500"/>
    </location>
</feature>
<reference evidence="2 3" key="1">
    <citation type="submission" date="2023-09" db="EMBL/GenBank/DDBJ databases">
        <authorList>
            <person name="Rey-Velasco X."/>
        </authorList>
    </citation>
    <scope>NUCLEOTIDE SEQUENCE [LARGE SCALE GENOMIC DNA]</scope>
    <source>
        <strain evidence="2 3">W431</strain>
    </source>
</reference>
<dbReference type="Gene3D" id="1.10.3210.10">
    <property type="entry name" value="Hypothetical protein af1432"/>
    <property type="match status" value="2"/>
</dbReference>
<dbReference type="SUPFAM" id="SSF109604">
    <property type="entry name" value="HD-domain/PDEase-like"/>
    <property type="match status" value="1"/>
</dbReference>
<dbReference type="InterPro" id="IPR029016">
    <property type="entry name" value="GAF-like_dom_sf"/>
</dbReference>
<dbReference type="InterPro" id="IPR037522">
    <property type="entry name" value="HD_GYP_dom"/>
</dbReference>
<dbReference type="PANTHER" id="PTHR43155">
    <property type="entry name" value="CYCLIC DI-GMP PHOSPHODIESTERASE PA4108-RELATED"/>
    <property type="match status" value="1"/>
</dbReference>
<dbReference type="InterPro" id="IPR006674">
    <property type="entry name" value="HD_domain"/>
</dbReference>
<evidence type="ECO:0000313" key="3">
    <source>
        <dbReference type="Proteomes" id="UP001266357"/>
    </source>
</evidence>
<dbReference type="Gene3D" id="3.30.450.40">
    <property type="match status" value="1"/>
</dbReference>
<organism evidence="2 3">
    <name type="scientific">Thalassotalea castellviae</name>
    <dbReference type="NCBI Taxonomy" id="3075612"/>
    <lineage>
        <taxon>Bacteria</taxon>
        <taxon>Pseudomonadati</taxon>
        <taxon>Pseudomonadota</taxon>
        <taxon>Gammaproteobacteria</taxon>
        <taxon>Alteromonadales</taxon>
        <taxon>Colwelliaceae</taxon>
        <taxon>Thalassotalea</taxon>
    </lineage>
</organism>
<dbReference type="InterPro" id="IPR003018">
    <property type="entry name" value="GAF"/>
</dbReference>
<dbReference type="Pfam" id="PF13487">
    <property type="entry name" value="HD_5"/>
    <property type="match status" value="1"/>
</dbReference>
<evidence type="ECO:0000313" key="2">
    <source>
        <dbReference type="EMBL" id="MDT0604445.1"/>
    </source>
</evidence>
<dbReference type="SMART" id="SM00471">
    <property type="entry name" value="HDc"/>
    <property type="match status" value="1"/>
</dbReference>
<dbReference type="EMBL" id="JAVRIF010000007">
    <property type="protein sequence ID" value="MDT0604445.1"/>
    <property type="molecule type" value="Genomic_DNA"/>
</dbReference>
<evidence type="ECO:0000259" key="1">
    <source>
        <dbReference type="PROSITE" id="PS51832"/>
    </source>
</evidence>
<dbReference type="RefSeq" id="WP_311582552.1">
    <property type="nucleotide sequence ID" value="NZ_JAVRIF010000007.1"/>
</dbReference>
<dbReference type="CDD" id="cd00077">
    <property type="entry name" value="HDc"/>
    <property type="match status" value="1"/>
</dbReference>
<dbReference type="PANTHER" id="PTHR43155:SF2">
    <property type="entry name" value="CYCLIC DI-GMP PHOSPHODIESTERASE PA4108"/>
    <property type="match status" value="1"/>
</dbReference>
<name>A0ABU3A3P8_9GAMM</name>
<dbReference type="Pfam" id="PF01966">
    <property type="entry name" value="HD"/>
    <property type="match status" value="1"/>
</dbReference>
<dbReference type="SMART" id="SM00065">
    <property type="entry name" value="GAF"/>
    <property type="match status" value="1"/>
</dbReference>
<accession>A0ABU3A3P8</accession>
<dbReference type="SUPFAM" id="SSF55781">
    <property type="entry name" value="GAF domain-like"/>
    <property type="match status" value="1"/>
</dbReference>
<sequence length="505" mass="57088">MENIEHFIEIGLALSKEKNHQVLLEQILLSAMALSRADGGTIYSVNDEEQLVFDTLINKSLNIHWGGTTSHKIEIPAINIYQYQKPNKSALVSIAATTGKIINIEDAYHVKDYDVTAAKEMDKRTGYRTKSVLTLPMNNHENDLTGVIQLINAADSNNNVIAFDKKIERTIHALTSLAAVILTNKQLIDQMEELFGSFSRVIAYAIDKKSPYTGEHCRRVPEITMSLARACHEIKKGPLANFSLSDADFHELSVAAWLHDCGKVATPEYVMDKATKLETVFDRIELIIARFEVASLYISHHGKYDANEKLRKLKQLADDKAFIINANTGSEFFDDAKINRVYQIAKHYKVTINGVTQPILSDDEVLNLITKRGTLNNRERQIINGHMDVTVDMLESLPFPKHLKNVPEYACGHHEKMDGTGYPKGLKRNEMSIPARIMAIADVFEALTANDRPYKPPKTLSQTIAIMDRMKENDHLDPDLYDVFIEEKVYLAFAEKFLDKKQNDL</sequence>
<proteinExistence type="predicted"/>
<dbReference type="PROSITE" id="PS51832">
    <property type="entry name" value="HD_GYP"/>
    <property type="match status" value="1"/>
</dbReference>
<dbReference type="Proteomes" id="UP001266357">
    <property type="component" value="Unassembled WGS sequence"/>
</dbReference>
<comment type="caution">
    <text evidence="2">The sequence shown here is derived from an EMBL/GenBank/DDBJ whole genome shotgun (WGS) entry which is preliminary data.</text>
</comment>